<dbReference type="Proteomes" id="UP000316079">
    <property type="component" value="Unassembled WGS sequence"/>
</dbReference>
<evidence type="ECO:0000256" key="4">
    <source>
        <dbReference type="ARBA" id="ARBA00022622"/>
    </source>
</evidence>
<evidence type="ECO:0000313" key="9">
    <source>
        <dbReference type="EMBL" id="TRY89157.1"/>
    </source>
</evidence>
<keyword evidence="7" id="KW-0325">Glycoprotein</keyword>
<comment type="subcellular location">
    <subcellularLocation>
        <location evidence="1">Cell membrane</location>
        <topology evidence="1">Lipid-anchor</topology>
        <topology evidence="1">GPI-anchor</topology>
    </subcellularLocation>
</comment>
<keyword evidence="10" id="KW-1185">Reference proteome</keyword>
<name>A0A553QGW3_9TELE</name>
<evidence type="ECO:0000256" key="3">
    <source>
        <dbReference type="ARBA" id="ARBA00022475"/>
    </source>
</evidence>
<organism evidence="9 10">
    <name type="scientific">Danionella cerebrum</name>
    <dbReference type="NCBI Taxonomy" id="2873325"/>
    <lineage>
        <taxon>Eukaryota</taxon>
        <taxon>Metazoa</taxon>
        <taxon>Chordata</taxon>
        <taxon>Craniata</taxon>
        <taxon>Vertebrata</taxon>
        <taxon>Euteleostomi</taxon>
        <taxon>Actinopterygii</taxon>
        <taxon>Neopterygii</taxon>
        <taxon>Teleostei</taxon>
        <taxon>Ostariophysi</taxon>
        <taxon>Cypriniformes</taxon>
        <taxon>Danionidae</taxon>
        <taxon>Danioninae</taxon>
        <taxon>Danionella</taxon>
    </lineage>
</organism>
<comment type="caution">
    <text evidence="9">The sequence shown here is derived from an EMBL/GenBank/DDBJ whole genome shotgun (WGS) entry which is preliminary data.</text>
</comment>
<keyword evidence="8" id="KW-0449">Lipoprotein</keyword>
<dbReference type="EMBL" id="SRMA01025997">
    <property type="protein sequence ID" value="TRY89157.1"/>
    <property type="molecule type" value="Genomic_DNA"/>
</dbReference>
<dbReference type="Pfam" id="PF15056">
    <property type="entry name" value="NRN1"/>
    <property type="match status" value="1"/>
</dbReference>
<evidence type="ECO:0000256" key="7">
    <source>
        <dbReference type="ARBA" id="ARBA00023180"/>
    </source>
</evidence>
<dbReference type="GO" id="GO:0005886">
    <property type="term" value="C:plasma membrane"/>
    <property type="evidence" value="ECO:0007669"/>
    <property type="project" value="UniProtKB-SubCell"/>
</dbReference>
<dbReference type="AlphaFoldDB" id="A0A553QGW3"/>
<dbReference type="GO" id="GO:1990138">
    <property type="term" value="P:neuron projection extension"/>
    <property type="evidence" value="ECO:0007669"/>
    <property type="project" value="TreeGrafter"/>
</dbReference>
<sequence>MPKIHAHSTRAHGAGDEHVRPYMGHGSTCDGAGIGFSDCLLQLGENVLNYPRELDDKENLQTICTYWDDFHSCAITALADCQEGATEQWENLKKESRNLGIRGSLFQLCPGGNGATLSTLPLSVTLVLTALSPIVTVDGHFSTLAVRAEPEPDKCTTTSPTAPLSYTVKVTATVSQEACSLL</sequence>
<dbReference type="PANTHER" id="PTHR15902:SF1">
    <property type="entry name" value="NEURITIN"/>
    <property type="match status" value="1"/>
</dbReference>
<keyword evidence="6" id="KW-0472">Membrane</keyword>
<proteinExistence type="inferred from homology"/>
<dbReference type="GO" id="GO:0098552">
    <property type="term" value="C:side of membrane"/>
    <property type="evidence" value="ECO:0007669"/>
    <property type="project" value="UniProtKB-KW"/>
</dbReference>
<evidence type="ECO:0000256" key="2">
    <source>
        <dbReference type="ARBA" id="ARBA00008377"/>
    </source>
</evidence>
<evidence type="ECO:0000256" key="6">
    <source>
        <dbReference type="ARBA" id="ARBA00023136"/>
    </source>
</evidence>
<dbReference type="InterPro" id="IPR026144">
    <property type="entry name" value="Neuritin_fam"/>
</dbReference>
<feature type="non-terminal residue" evidence="9">
    <location>
        <position position="182"/>
    </location>
</feature>
<evidence type="ECO:0000313" key="10">
    <source>
        <dbReference type="Proteomes" id="UP000316079"/>
    </source>
</evidence>
<reference evidence="9 10" key="1">
    <citation type="journal article" date="2019" name="Sci. Data">
        <title>Hybrid genome assembly and annotation of Danionella translucida.</title>
        <authorList>
            <person name="Kadobianskyi M."/>
            <person name="Schulze L."/>
            <person name="Schuelke M."/>
            <person name="Judkewitz B."/>
        </authorList>
    </citation>
    <scope>NUCLEOTIDE SEQUENCE [LARGE SCALE GENOMIC DNA]</scope>
    <source>
        <strain evidence="9 10">Bolton</strain>
    </source>
</reference>
<evidence type="ECO:0008006" key="11">
    <source>
        <dbReference type="Google" id="ProtNLM"/>
    </source>
</evidence>
<protein>
    <recommendedName>
        <fullName evidence="11">Neuritin</fullName>
    </recommendedName>
</protein>
<keyword evidence="4" id="KW-0336">GPI-anchor</keyword>
<dbReference type="OrthoDB" id="9928047at2759"/>
<gene>
    <name evidence="9" type="ORF">DNTS_018075</name>
</gene>
<evidence type="ECO:0000256" key="8">
    <source>
        <dbReference type="ARBA" id="ARBA00023288"/>
    </source>
</evidence>
<comment type="similarity">
    <text evidence="2">Belongs to the neuritin family.</text>
</comment>
<keyword evidence="5" id="KW-0732">Signal</keyword>
<accession>A0A553QGW3</accession>
<evidence type="ECO:0000256" key="5">
    <source>
        <dbReference type="ARBA" id="ARBA00022729"/>
    </source>
</evidence>
<dbReference type="PANTHER" id="PTHR15902">
    <property type="entry name" value="NEURITIN-RELATED"/>
    <property type="match status" value="1"/>
</dbReference>
<keyword evidence="3" id="KW-1003">Cell membrane</keyword>
<evidence type="ECO:0000256" key="1">
    <source>
        <dbReference type="ARBA" id="ARBA00004609"/>
    </source>
</evidence>